<proteinExistence type="predicted"/>
<evidence type="ECO:0000313" key="1">
    <source>
        <dbReference type="EMBL" id="MFD1781830.1"/>
    </source>
</evidence>
<accession>A0ABW4MVB5</accession>
<name>A0ABW4MVB5_9CAUL</name>
<protein>
    <recommendedName>
        <fullName evidence="3">N-acetyltransferase domain-containing protein</fullName>
    </recommendedName>
</protein>
<evidence type="ECO:0000313" key="2">
    <source>
        <dbReference type="Proteomes" id="UP001597237"/>
    </source>
</evidence>
<organism evidence="1 2">
    <name type="scientific">Phenylobacterium terrae</name>
    <dbReference type="NCBI Taxonomy" id="2665495"/>
    <lineage>
        <taxon>Bacteria</taxon>
        <taxon>Pseudomonadati</taxon>
        <taxon>Pseudomonadota</taxon>
        <taxon>Alphaproteobacteria</taxon>
        <taxon>Caulobacterales</taxon>
        <taxon>Caulobacteraceae</taxon>
        <taxon>Phenylobacterium</taxon>
    </lineage>
</organism>
<reference evidence="2" key="1">
    <citation type="journal article" date="2019" name="Int. J. Syst. Evol. Microbiol.">
        <title>The Global Catalogue of Microorganisms (GCM) 10K type strain sequencing project: providing services to taxonomists for standard genome sequencing and annotation.</title>
        <authorList>
            <consortium name="The Broad Institute Genomics Platform"/>
            <consortium name="The Broad Institute Genome Sequencing Center for Infectious Disease"/>
            <person name="Wu L."/>
            <person name="Ma J."/>
        </authorList>
    </citation>
    <scope>NUCLEOTIDE SEQUENCE [LARGE SCALE GENOMIC DNA]</scope>
    <source>
        <strain evidence="2">DFY28</strain>
    </source>
</reference>
<dbReference type="RefSeq" id="WP_377281337.1">
    <property type="nucleotide sequence ID" value="NZ_JBHRSI010000003.1"/>
</dbReference>
<sequence length="407" mass="45186">MSVAELEARAREGGWPEGLLARAAAVHTPTWLMDMWLASPAPKELLFADVERQVAVFEKLANSTLRAREITPRDEEAFSRLWATAPEKIGDWEIIVERAPNALAQFQLHEDPRVTIIEDRGEVVACTAWSSANLTVGGAKISIHYAMAMRVSAARRREGLGDIVRRFPSRSLGRPTVGQVMFMRVGNDNVEGFLKTVGFRAGATRPQKVVSVTHYAPAPLAWPQGARAARPEDAGACAELINRTHAGFDLFRPLGEESLALRLDGWTWGPRPDWAPRAYGWGDYFVLEREGRIVACAGLWDRGRDLRELWRNTVTGEQRTVSCTALLDFGCAAGCEADLAELIRGLIGRTAELGRTSLTAHLEPHAALAERLSDLEHRPEPRILEWSPYIPELPGELGEVSLDLRYW</sequence>
<dbReference type="InterPro" id="IPR016181">
    <property type="entry name" value="Acyl_CoA_acyltransferase"/>
</dbReference>
<dbReference type="Proteomes" id="UP001597237">
    <property type="component" value="Unassembled WGS sequence"/>
</dbReference>
<comment type="caution">
    <text evidence="1">The sequence shown here is derived from an EMBL/GenBank/DDBJ whole genome shotgun (WGS) entry which is preliminary data.</text>
</comment>
<evidence type="ECO:0008006" key="3">
    <source>
        <dbReference type="Google" id="ProtNLM"/>
    </source>
</evidence>
<keyword evidence="2" id="KW-1185">Reference proteome</keyword>
<gene>
    <name evidence="1" type="ORF">ACFSC0_00350</name>
</gene>
<dbReference type="SUPFAM" id="SSF55729">
    <property type="entry name" value="Acyl-CoA N-acyltransferases (Nat)"/>
    <property type="match status" value="2"/>
</dbReference>
<dbReference type="Gene3D" id="3.40.630.30">
    <property type="match status" value="2"/>
</dbReference>
<dbReference type="EMBL" id="JBHUEY010000001">
    <property type="protein sequence ID" value="MFD1781830.1"/>
    <property type="molecule type" value="Genomic_DNA"/>
</dbReference>